<dbReference type="Proteomes" id="UP000243468">
    <property type="component" value="Unassembled WGS sequence"/>
</dbReference>
<evidence type="ECO:0000313" key="2">
    <source>
        <dbReference type="EMBL" id="SDC79690.1"/>
    </source>
</evidence>
<keyword evidence="1" id="KW-0732">Signal</keyword>
<keyword evidence="3" id="KW-1185">Reference proteome</keyword>
<accession>A0A1G6PHH5</accession>
<dbReference type="EMBL" id="FMYO01000013">
    <property type="protein sequence ID" value="SDC79690.1"/>
    <property type="molecule type" value="Genomic_DNA"/>
</dbReference>
<dbReference type="OrthoDB" id="6713174at2"/>
<evidence type="ECO:0000313" key="3">
    <source>
        <dbReference type="Proteomes" id="UP000243468"/>
    </source>
</evidence>
<dbReference type="RefSeq" id="WP_092820822.1">
    <property type="nucleotide sequence ID" value="NZ_BAABKJ010000013.1"/>
</dbReference>
<proteinExistence type="predicted"/>
<name>A0A1G6PHH5_9GAMM</name>
<feature type="chain" id="PRO_5017401442" evidence="1">
    <location>
        <begin position="24"/>
        <end position="204"/>
    </location>
</feature>
<sequence length="204" mass="20715">MKKTVKTIALSVAFLTGAGMANAQDTEVAVDTGLETALATLSQQVTNGSALNLAVNTADINASVNTEGGFDAVNNFENTIETSALGAVNTGNLAVEQGSLSALSTGTLNATLEDQQSQLESLTDTESDSSSQIESALGQSLDASFNEELNQTLSNYSVANVAFNSGAIDASVNTITEGTENNINGIKTSAIGAVNTGSITVTVK</sequence>
<evidence type="ECO:0000256" key="1">
    <source>
        <dbReference type="SAM" id="SignalP"/>
    </source>
</evidence>
<gene>
    <name evidence="2" type="ORF">SAMN05421732_11383</name>
</gene>
<feature type="signal peptide" evidence="1">
    <location>
        <begin position="1"/>
        <end position="23"/>
    </location>
</feature>
<organism evidence="2 3">
    <name type="scientific">Acinetobacter kookii</name>
    <dbReference type="NCBI Taxonomy" id="1226327"/>
    <lineage>
        <taxon>Bacteria</taxon>
        <taxon>Pseudomonadati</taxon>
        <taxon>Pseudomonadota</taxon>
        <taxon>Gammaproteobacteria</taxon>
        <taxon>Moraxellales</taxon>
        <taxon>Moraxellaceae</taxon>
        <taxon>Acinetobacter</taxon>
    </lineage>
</organism>
<dbReference type="AlphaFoldDB" id="A0A1G6PHH5"/>
<reference evidence="3" key="1">
    <citation type="submission" date="2016-09" db="EMBL/GenBank/DDBJ databases">
        <authorList>
            <person name="Varghese N."/>
            <person name="Submissions S."/>
        </authorList>
    </citation>
    <scope>NUCLEOTIDE SEQUENCE [LARGE SCALE GENOMIC DNA]</scope>
    <source>
        <strain evidence="3">ANC 4667</strain>
    </source>
</reference>
<protein>
    <submittedName>
        <fullName evidence="2">Uncharacterized protein</fullName>
    </submittedName>
</protein>